<evidence type="ECO:0000313" key="1">
    <source>
        <dbReference type="EMBL" id="NBI31103.1"/>
    </source>
</evidence>
<dbReference type="Proteomes" id="UP000448943">
    <property type="component" value="Unassembled WGS sequence"/>
</dbReference>
<dbReference type="AlphaFoldDB" id="A0A6N9Q8Z5"/>
<protein>
    <submittedName>
        <fullName evidence="1">Uncharacterized protein</fullName>
    </submittedName>
</protein>
<evidence type="ECO:0000313" key="2">
    <source>
        <dbReference type="Proteomes" id="UP000448943"/>
    </source>
</evidence>
<dbReference type="EMBL" id="SIJB01000059">
    <property type="protein sequence ID" value="NBI31103.1"/>
    <property type="molecule type" value="Genomic_DNA"/>
</dbReference>
<proteinExistence type="predicted"/>
<accession>A0A6N9Q8Z5</accession>
<keyword evidence="2" id="KW-1185">Reference proteome</keyword>
<dbReference type="RefSeq" id="WP_160647922.1">
    <property type="nucleotide sequence ID" value="NZ_SIJB01000059.1"/>
</dbReference>
<sequence>MKLIGSKTEQEFREQLVKSNKSLFEEQEKNGLLSTIKRHFPNMKTAYIIRWILEQGEDIYKVLIDDNLITEIELSRYDQSIKPIVKTISISKYKQGLSKNKQIKLAVAIDLAQKDIENKK</sequence>
<dbReference type="OrthoDB" id="2876391at2"/>
<organism evidence="1 2">
    <name type="scientific">Chengkuizengella marina</name>
    <dbReference type="NCBI Taxonomy" id="2507566"/>
    <lineage>
        <taxon>Bacteria</taxon>
        <taxon>Bacillati</taxon>
        <taxon>Bacillota</taxon>
        <taxon>Bacilli</taxon>
        <taxon>Bacillales</taxon>
        <taxon>Paenibacillaceae</taxon>
        <taxon>Chengkuizengella</taxon>
    </lineage>
</organism>
<comment type="caution">
    <text evidence="1">The sequence shown here is derived from an EMBL/GenBank/DDBJ whole genome shotgun (WGS) entry which is preliminary data.</text>
</comment>
<reference evidence="1 2" key="1">
    <citation type="submission" date="2019-01" db="EMBL/GenBank/DDBJ databases">
        <title>Chengkuizengella sp. nov., isolated from deep-sea sediment of East Pacific Ocean.</title>
        <authorList>
            <person name="Yang J."/>
            <person name="Lai Q."/>
            <person name="Shao Z."/>
        </authorList>
    </citation>
    <scope>NUCLEOTIDE SEQUENCE [LARGE SCALE GENOMIC DNA]</scope>
    <source>
        <strain evidence="1 2">YPA3-1-1</strain>
    </source>
</reference>
<name>A0A6N9Q8Z5_9BACL</name>
<gene>
    <name evidence="1" type="ORF">ERL59_19405</name>
</gene>